<sequence length="137" mass="15363">MELITINDVFIAGPSYSHLHNRQLTLQDIAEYPVLALEPHTVTRTYLDKLFEQNGLQITPEFELGSVDLLLDLVKIGLGITFVSREFIQKELASGEIFILNVSAAIMPRRLGILTHNHMPVPIAAQKFIELLQSQAV</sequence>
<feature type="domain" description="LysR substrate-binding" evidence="4">
    <location>
        <begin position="9"/>
        <end position="135"/>
    </location>
</feature>
<dbReference type="PANTHER" id="PTHR30126:SF64">
    <property type="entry name" value="HTH-TYPE TRANSCRIPTIONAL REGULATOR CITR"/>
    <property type="match status" value="1"/>
</dbReference>
<dbReference type="SUPFAM" id="SSF53850">
    <property type="entry name" value="Periplasmic binding protein-like II"/>
    <property type="match status" value="1"/>
</dbReference>
<comment type="similarity">
    <text evidence="1">Belongs to the LysR transcriptional regulatory family.</text>
</comment>
<organism evidence="5">
    <name type="scientific">bioreactor metagenome</name>
    <dbReference type="NCBI Taxonomy" id="1076179"/>
    <lineage>
        <taxon>unclassified sequences</taxon>
        <taxon>metagenomes</taxon>
        <taxon>ecological metagenomes</taxon>
    </lineage>
</organism>
<dbReference type="PANTHER" id="PTHR30126">
    <property type="entry name" value="HTH-TYPE TRANSCRIPTIONAL REGULATOR"/>
    <property type="match status" value="1"/>
</dbReference>
<evidence type="ECO:0000259" key="4">
    <source>
        <dbReference type="Pfam" id="PF03466"/>
    </source>
</evidence>
<evidence type="ECO:0000256" key="2">
    <source>
        <dbReference type="ARBA" id="ARBA00023015"/>
    </source>
</evidence>
<dbReference type="EMBL" id="VSSQ01110911">
    <property type="protein sequence ID" value="MPN48519.1"/>
    <property type="molecule type" value="Genomic_DNA"/>
</dbReference>
<dbReference type="CDD" id="cd05466">
    <property type="entry name" value="PBP2_LTTR_substrate"/>
    <property type="match status" value="1"/>
</dbReference>
<reference evidence="5" key="1">
    <citation type="submission" date="2019-08" db="EMBL/GenBank/DDBJ databases">
        <authorList>
            <person name="Kucharzyk K."/>
            <person name="Murdoch R.W."/>
            <person name="Higgins S."/>
            <person name="Loffler F."/>
        </authorList>
    </citation>
    <scope>NUCLEOTIDE SEQUENCE</scope>
</reference>
<protein>
    <recommendedName>
        <fullName evidence="4">LysR substrate-binding domain-containing protein</fullName>
    </recommendedName>
</protein>
<evidence type="ECO:0000256" key="3">
    <source>
        <dbReference type="ARBA" id="ARBA00023163"/>
    </source>
</evidence>
<gene>
    <name evidence="5" type="ORF">SDC9_196127</name>
</gene>
<dbReference type="GO" id="GO:0006355">
    <property type="term" value="P:regulation of DNA-templated transcription"/>
    <property type="evidence" value="ECO:0007669"/>
    <property type="project" value="TreeGrafter"/>
</dbReference>
<evidence type="ECO:0000256" key="1">
    <source>
        <dbReference type="ARBA" id="ARBA00009437"/>
    </source>
</evidence>
<proteinExistence type="inferred from homology"/>
<keyword evidence="2" id="KW-0805">Transcription regulation</keyword>
<dbReference type="GO" id="GO:0000976">
    <property type="term" value="F:transcription cis-regulatory region binding"/>
    <property type="evidence" value="ECO:0007669"/>
    <property type="project" value="TreeGrafter"/>
</dbReference>
<keyword evidence="3" id="KW-0804">Transcription</keyword>
<dbReference type="AlphaFoldDB" id="A0A645IDI7"/>
<comment type="caution">
    <text evidence="5">The sequence shown here is derived from an EMBL/GenBank/DDBJ whole genome shotgun (WGS) entry which is preliminary data.</text>
</comment>
<dbReference type="InterPro" id="IPR005119">
    <property type="entry name" value="LysR_subst-bd"/>
</dbReference>
<dbReference type="Pfam" id="PF03466">
    <property type="entry name" value="LysR_substrate"/>
    <property type="match status" value="1"/>
</dbReference>
<evidence type="ECO:0000313" key="5">
    <source>
        <dbReference type="EMBL" id="MPN48519.1"/>
    </source>
</evidence>
<accession>A0A645IDI7</accession>
<dbReference type="Gene3D" id="3.40.190.290">
    <property type="match status" value="1"/>
</dbReference>
<name>A0A645IDI7_9ZZZZ</name>